<name>A0A9X3WNX8_9BACI</name>
<reference evidence="2" key="1">
    <citation type="submission" date="2022-06" db="EMBL/GenBank/DDBJ databases">
        <title>Aquibacillus sp. a new bacterium isolated from soil saline samples.</title>
        <authorList>
            <person name="Galisteo C."/>
            <person name="De La Haba R."/>
            <person name="Sanchez-Porro C."/>
            <person name="Ventosa A."/>
        </authorList>
    </citation>
    <scope>NUCLEOTIDE SEQUENCE</scope>
    <source>
        <strain evidence="2">JCM 12387</strain>
    </source>
</reference>
<accession>A0A9X3WNX8</accession>
<dbReference type="Proteomes" id="UP001145072">
    <property type="component" value="Unassembled WGS sequence"/>
</dbReference>
<gene>
    <name evidence="2" type="ORF">NC661_17785</name>
</gene>
<keyword evidence="1" id="KW-0812">Transmembrane</keyword>
<feature type="transmembrane region" description="Helical" evidence="1">
    <location>
        <begin position="47"/>
        <end position="66"/>
    </location>
</feature>
<dbReference type="AlphaFoldDB" id="A0A9X3WNX8"/>
<comment type="caution">
    <text evidence="2">The sequence shown here is derived from an EMBL/GenBank/DDBJ whole genome shotgun (WGS) entry which is preliminary data.</text>
</comment>
<evidence type="ECO:0000313" key="3">
    <source>
        <dbReference type="Proteomes" id="UP001145072"/>
    </source>
</evidence>
<evidence type="ECO:0000256" key="1">
    <source>
        <dbReference type="SAM" id="Phobius"/>
    </source>
</evidence>
<sequence>MSNRIRDNLEDFIGEEKLFTDKDKRNIYSRINSIKEPSSKNTYVKRLLHAGLLVAALCAFFLTIYVTTDQKNLNEANIPLEQINDNNVRTIHTYLEKEFTGPGQELSDILDQGLYSVELERYLEENYDDLVADLEQMINRNYVLSFLRAAHTEGYQLQPKDINIQQIEDTKNDVYNYEVEVEYSKNNEANTATVTGVINLNENGKISLIRRMDGLELFEGLN</sequence>
<keyword evidence="1" id="KW-1133">Transmembrane helix</keyword>
<dbReference type="RefSeq" id="WP_259867029.1">
    <property type="nucleotide sequence ID" value="NZ_JAMQJZ010000017.1"/>
</dbReference>
<dbReference type="EMBL" id="JAMQJZ010000017">
    <property type="protein sequence ID" value="MDC3422203.1"/>
    <property type="molecule type" value="Genomic_DNA"/>
</dbReference>
<organism evidence="2 3">
    <name type="scientific">Aquibacillus koreensis</name>
    <dbReference type="NCBI Taxonomy" id="279446"/>
    <lineage>
        <taxon>Bacteria</taxon>
        <taxon>Bacillati</taxon>
        <taxon>Bacillota</taxon>
        <taxon>Bacilli</taxon>
        <taxon>Bacillales</taxon>
        <taxon>Bacillaceae</taxon>
        <taxon>Aquibacillus</taxon>
    </lineage>
</organism>
<keyword evidence="3" id="KW-1185">Reference proteome</keyword>
<protein>
    <submittedName>
        <fullName evidence="2">Uncharacterized protein</fullName>
    </submittedName>
</protein>
<proteinExistence type="predicted"/>
<evidence type="ECO:0000313" key="2">
    <source>
        <dbReference type="EMBL" id="MDC3422203.1"/>
    </source>
</evidence>
<keyword evidence="1" id="KW-0472">Membrane</keyword>